<organism evidence="6 7">
    <name type="scientific">Phytophthora megakarya</name>
    <dbReference type="NCBI Taxonomy" id="4795"/>
    <lineage>
        <taxon>Eukaryota</taxon>
        <taxon>Sar</taxon>
        <taxon>Stramenopiles</taxon>
        <taxon>Oomycota</taxon>
        <taxon>Peronosporomycetes</taxon>
        <taxon>Peronosporales</taxon>
        <taxon>Peronosporaceae</taxon>
        <taxon>Phytophthora</taxon>
    </lineage>
</organism>
<dbReference type="InterPro" id="IPR031825">
    <property type="entry name" value="RXLR"/>
</dbReference>
<feature type="signal peptide" evidence="5">
    <location>
        <begin position="1"/>
        <end position="19"/>
    </location>
</feature>
<evidence type="ECO:0000256" key="5">
    <source>
        <dbReference type="RuleBase" id="RU367124"/>
    </source>
</evidence>
<dbReference type="Pfam" id="PF16810">
    <property type="entry name" value="RXLR"/>
    <property type="match status" value="1"/>
</dbReference>
<gene>
    <name evidence="6" type="ORF">PHMEG_0003572</name>
</gene>
<evidence type="ECO:0000256" key="1">
    <source>
        <dbReference type="ARBA" id="ARBA00004613"/>
    </source>
</evidence>
<dbReference type="AlphaFoldDB" id="A0A225WYD2"/>
<comment type="caution">
    <text evidence="6">The sequence shown here is derived from an EMBL/GenBank/DDBJ whole genome shotgun (WGS) entry which is preliminary data.</text>
</comment>
<dbReference type="Proteomes" id="UP000198211">
    <property type="component" value="Unassembled WGS sequence"/>
</dbReference>
<sequence length="152" mass="17725">MRVYTTLLLIVVSVVACSAATTTFGRVNHAELTPQSFNTLRAEGNGARYLRKRNEDESVDFNNEERWMVTTLIERGKSLFDKTKKYEKIFKKADNLTTKKKEPEYFTKLANRLEKEGKLPKDKIEQFKDIGKRFSDNFYQKGNLDPVTFKRT</sequence>
<dbReference type="PROSITE" id="PS51257">
    <property type="entry name" value="PROKAR_LIPOPROTEIN"/>
    <property type="match status" value="1"/>
</dbReference>
<comment type="function">
    <text evidence="5">Effector that suppresses plant defense responses during pathogen infection.</text>
</comment>
<evidence type="ECO:0000256" key="3">
    <source>
        <dbReference type="ARBA" id="ARBA00022525"/>
    </source>
</evidence>
<keyword evidence="4 5" id="KW-0732">Signal</keyword>
<evidence type="ECO:0000256" key="2">
    <source>
        <dbReference type="ARBA" id="ARBA00010400"/>
    </source>
</evidence>
<keyword evidence="3 5" id="KW-0964">Secreted</keyword>
<comment type="similarity">
    <text evidence="2 5">Belongs to the RxLR effector family.</text>
</comment>
<protein>
    <recommendedName>
        <fullName evidence="5">RxLR effector protein</fullName>
    </recommendedName>
</protein>
<reference evidence="7" key="1">
    <citation type="submission" date="2017-03" db="EMBL/GenBank/DDBJ databases">
        <title>Phytopthora megakarya and P. palmivora, two closely related causual agents of cacao black pod achieved similar genome size and gene model numbers by different mechanisms.</title>
        <authorList>
            <person name="Ali S."/>
            <person name="Shao J."/>
            <person name="Larry D.J."/>
            <person name="Kronmiller B."/>
            <person name="Shen D."/>
            <person name="Strem M.D."/>
            <person name="Melnick R.L."/>
            <person name="Guiltinan M.J."/>
            <person name="Tyler B.M."/>
            <person name="Meinhardt L.W."/>
            <person name="Bailey B.A."/>
        </authorList>
    </citation>
    <scope>NUCLEOTIDE SEQUENCE [LARGE SCALE GENOMIC DNA]</scope>
    <source>
        <strain evidence="7">zdho120</strain>
    </source>
</reference>
<accession>A0A225WYD2</accession>
<feature type="chain" id="PRO_5045012604" description="RxLR effector protein" evidence="5">
    <location>
        <begin position="20"/>
        <end position="152"/>
    </location>
</feature>
<evidence type="ECO:0000313" key="6">
    <source>
        <dbReference type="EMBL" id="OWZ21820.1"/>
    </source>
</evidence>
<comment type="subcellular location">
    <subcellularLocation>
        <location evidence="1 5">Secreted</location>
    </subcellularLocation>
</comment>
<evidence type="ECO:0000313" key="7">
    <source>
        <dbReference type="Proteomes" id="UP000198211"/>
    </source>
</evidence>
<name>A0A225WYD2_9STRA</name>
<evidence type="ECO:0000256" key="4">
    <source>
        <dbReference type="ARBA" id="ARBA00022729"/>
    </source>
</evidence>
<comment type="domain">
    <text evidence="5">The RxLR-dEER motif acts to carry the protein into the host cell cytoplasm through binding to cell surface phosphatidylinositol-3-phosphate.</text>
</comment>
<keyword evidence="7" id="KW-1185">Reference proteome</keyword>
<proteinExistence type="inferred from homology"/>
<dbReference type="EMBL" id="NBNE01000186">
    <property type="protein sequence ID" value="OWZ21820.1"/>
    <property type="molecule type" value="Genomic_DNA"/>
</dbReference>